<dbReference type="FunFam" id="2.40.37.10:FF:000002">
    <property type="entry name" value="Alanine racemase"/>
    <property type="match status" value="1"/>
</dbReference>
<evidence type="ECO:0000313" key="15">
    <source>
        <dbReference type="Proteomes" id="UP000285972"/>
    </source>
</evidence>
<evidence type="ECO:0000259" key="11">
    <source>
        <dbReference type="SMART" id="SM01005"/>
    </source>
</evidence>
<dbReference type="SUPFAM" id="SSF51419">
    <property type="entry name" value="PLP-binding barrel"/>
    <property type="match status" value="1"/>
</dbReference>
<feature type="active site" description="Proton acceptor; specific for L-alanine" evidence="8">
    <location>
        <position position="254"/>
    </location>
</feature>
<dbReference type="InterPro" id="IPR001608">
    <property type="entry name" value="Ala_racemase_N"/>
</dbReference>
<feature type="binding site" evidence="8 10">
    <location>
        <position position="302"/>
    </location>
    <ligand>
        <name>substrate</name>
    </ligand>
</feature>
<dbReference type="Proteomes" id="UP000044377">
    <property type="component" value="Unassembled WGS sequence"/>
</dbReference>
<feature type="domain" description="Alanine racemase C-terminal" evidence="11">
    <location>
        <begin position="233"/>
        <end position="357"/>
    </location>
</feature>
<dbReference type="EMBL" id="CGIG01000001">
    <property type="protein sequence ID" value="CPR17167.1"/>
    <property type="molecule type" value="Genomic_DNA"/>
</dbReference>
<dbReference type="SUPFAM" id="SSF50621">
    <property type="entry name" value="Alanine racemase C-terminal domain-like"/>
    <property type="match status" value="1"/>
</dbReference>
<dbReference type="SMART" id="SM01005">
    <property type="entry name" value="Ala_racemase_C"/>
    <property type="match status" value="1"/>
</dbReference>
<comment type="pathway">
    <text evidence="3">Cell wall biogenesis; peptidoglycan biosynthesis.</text>
</comment>
<dbReference type="RefSeq" id="WP_048637553.1">
    <property type="nucleotide sequence ID" value="NZ_CGIG01000001.1"/>
</dbReference>
<dbReference type="InterPro" id="IPR020622">
    <property type="entry name" value="Ala_racemase_pyridoxalP-BS"/>
</dbReference>
<feature type="binding site" evidence="8 10">
    <location>
        <position position="129"/>
    </location>
    <ligand>
        <name>substrate</name>
    </ligand>
</feature>
<reference evidence="14" key="1">
    <citation type="submission" date="2015-01" db="EMBL/GenBank/DDBJ databases">
        <authorList>
            <person name="Paterson Steve"/>
        </authorList>
    </citation>
    <scope>NUCLEOTIDE SEQUENCE [LARGE SCALE GENOMIC DNA]</scope>
    <source>
        <strain evidence="14">OBR1</strain>
    </source>
</reference>
<comment type="pathway">
    <text evidence="7 8">Amino-acid biosynthesis; D-alanine biosynthesis; D-alanine from L-alanine: step 1/1.</text>
</comment>
<comment type="cofactor">
    <cofactor evidence="2 8 9">
        <name>pyridoxal 5'-phosphate</name>
        <dbReference type="ChEBI" id="CHEBI:597326"/>
    </cofactor>
</comment>
<evidence type="ECO:0000256" key="6">
    <source>
        <dbReference type="ARBA" id="ARBA00023235"/>
    </source>
</evidence>
<dbReference type="InterPro" id="IPR009006">
    <property type="entry name" value="Ala_racemase/Decarboxylase_C"/>
</dbReference>
<dbReference type="KEGG" id="bgj:AWC36_23175"/>
<dbReference type="FunFam" id="3.20.20.10:FF:000002">
    <property type="entry name" value="Alanine racemase"/>
    <property type="match status" value="1"/>
</dbReference>
<dbReference type="GO" id="GO:0042803">
    <property type="term" value="F:protein homodimerization activity"/>
    <property type="evidence" value="ECO:0007669"/>
    <property type="project" value="UniProtKB-ARBA"/>
</dbReference>
<protein>
    <recommendedName>
        <fullName evidence="8">Alanine racemase</fullName>
        <ecNumber evidence="8">5.1.1.1</ecNumber>
    </recommendedName>
</protein>
<dbReference type="Gene3D" id="3.20.20.10">
    <property type="entry name" value="Alanine racemase"/>
    <property type="match status" value="1"/>
</dbReference>
<evidence type="ECO:0000256" key="7">
    <source>
        <dbReference type="ARBA" id="ARBA00037912"/>
    </source>
</evidence>
<dbReference type="GO" id="GO:0005829">
    <property type="term" value="C:cytosol"/>
    <property type="evidence" value="ECO:0007669"/>
    <property type="project" value="TreeGrafter"/>
</dbReference>
<dbReference type="OrthoDB" id="9813814at2"/>
<dbReference type="InterPro" id="IPR011079">
    <property type="entry name" value="Ala_racemase_C"/>
</dbReference>
<evidence type="ECO:0000313" key="13">
    <source>
        <dbReference type="EMBL" id="RLM26772.1"/>
    </source>
</evidence>
<dbReference type="UniPathway" id="UPA00042">
    <property type="reaction ID" value="UER00497"/>
</dbReference>
<proteinExistence type="inferred from homology"/>
<evidence type="ECO:0000256" key="10">
    <source>
        <dbReference type="PIRSR" id="PIRSR600821-52"/>
    </source>
</evidence>
<dbReference type="PANTHER" id="PTHR30511:SF4">
    <property type="entry name" value="ALANINE RACEMASE, BIOSYNTHETIC"/>
    <property type="match status" value="1"/>
</dbReference>
<comment type="similarity">
    <text evidence="4 8">Belongs to the alanine racemase family.</text>
</comment>
<evidence type="ECO:0000313" key="12">
    <source>
        <dbReference type="EMBL" id="CPR17167.1"/>
    </source>
</evidence>
<evidence type="ECO:0000256" key="8">
    <source>
        <dbReference type="HAMAP-Rule" id="MF_01201"/>
    </source>
</evidence>
<dbReference type="EC" id="5.1.1.1" evidence="8"/>
<dbReference type="NCBIfam" id="TIGR00492">
    <property type="entry name" value="alr"/>
    <property type="match status" value="1"/>
</dbReference>
<dbReference type="GO" id="GO:0030632">
    <property type="term" value="P:D-alanine biosynthetic process"/>
    <property type="evidence" value="ECO:0007669"/>
    <property type="project" value="UniProtKB-UniRule"/>
</dbReference>
<dbReference type="InterPro" id="IPR000821">
    <property type="entry name" value="Ala_racemase"/>
</dbReference>
<dbReference type="Proteomes" id="UP000285972">
    <property type="component" value="Unassembled WGS sequence"/>
</dbReference>
<dbReference type="InterPro" id="IPR029066">
    <property type="entry name" value="PLP-binding_barrel"/>
</dbReference>
<dbReference type="STRING" id="1109412.BN1221_02488c"/>
<comment type="function">
    <text evidence="8">Catalyzes the interconversion of L-alanine and D-alanine. May also act on other amino acids.</text>
</comment>
<dbReference type="Pfam" id="PF00842">
    <property type="entry name" value="Ala_racemase_C"/>
    <property type="match status" value="1"/>
</dbReference>
<dbReference type="CDD" id="cd06827">
    <property type="entry name" value="PLPDE_III_AR_proteobact"/>
    <property type="match status" value="1"/>
</dbReference>
<organism evidence="12 14">
    <name type="scientific">Brenneria goodwinii</name>
    <dbReference type="NCBI Taxonomy" id="1109412"/>
    <lineage>
        <taxon>Bacteria</taxon>
        <taxon>Pseudomonadati</taxon>
        <taxon>Pseudomonadota</taxon>
        <taxon>Gammaproteobacteria</taxon>
        <taxon>Enterobacterales</taxon>
        <taxon>Pectobacteriaceae</taxon>
        <taxon>Brenneria</taxon>
    </lineage>
</organism>
<evidence type="ECO:0000256" key="4">
    <source>
        <dbReference type="ARBA" id="ARBA00007880"/>
    </source>
</evidence>
<comment type="catalytic activity">
    <reaction evidence="1 8">
        <text>L-alanine = D-alanine</text>
        <dbReference type="Rhea" id="RHEA:20249"/>
        <dbReference type="ChEBI" id="CHEBI:57416"/>
        <dbReference type="ChEBI" id="CHEBI:57972"/>
        <dbReference type="EC" id="5.1.1.1"/>
    </reaction>
</comment>
<evidence type="ECO:0000313" key="14">
    <source>
        <dbReference type="Proteomes" id="UP000044377"/>
    </source>
</evidence>
<keyword evidence="5 8" id="KW-0663">Pyridoxal phosphate</keyword>
<gene>
    <name evidence="13" type="ORF">BIY26_07170</name>
    <name evidence="12" type="ORF">BN1221_02488c</name>
</gene>
<dbReference type="PRINTS" id="PR00992">
    <property type="entry name" value="ALARACEMASE"/>
</dbReference>
<keyword evidence="6 8" id="KW-0413">Isomerase</keyword>
<evidence type="ECO:0000256" key="3">
    <source>
        <dbReference type="ARBA" id="ARBA00004752"/>
    </source>
</evidence>
<dbReference type="Pfam" id="PF01168">
    <property type="entry name" value="Ala_racemase_N"/>
    <property type="match status" value="1"/>
</dbReference>
<dbReference type="GeneID" id="70909731"/>
<dbReference type="PROSITE" id="PS00395">
    <property type="entry name" value="ALANINE_RACEMASE"/>
    <property type="match status" value="1"/>
</dbReference>
<name>A0A0G4JWI1_9GAMM</name>
<feature type="active site" description="Proton acceptor; specific for D-alanine" evidence="8">
    <location>
        <position position="34"/>
    </location>
</feature>
<dbReference type="PANTHER" id="PTHR30511">
    <property type="entry name" value="ALANINE RACEMASE"/>
    <property type="match status" value="1"/>
</dbReference>
<feature type="modified residue" description="N6-(pyridoxal phosphate)lysine" evidence="8 9">
    <location>
        <position position="34"/>
    </location>
</feature>
<accession>A0A0G4JWI1</accession>
<dbReference type="GO" id="GO:0030170">
    <property type="term" value="F:pyridoxal phosphate binding"/>
    <property type="evidence" value="ECO:0007669"/>
    <property type="project" value="UniProtKB-UniRule"/>
</dbReference>
<evidence type="ECO:0000256" key="9">
    <source>
        <dbReference type="PIRSR" id="PIRSR600821-50"/>
    </source>
</evidence>
<evidence type="ECO:0000256" key="2">
    <source>
        <dbReference type="ARBA" id="ARBA00001933"/>
    </source>
</evidence>
<dbReference type="GO" id="GO:0008784">
    <property type="term" value="F:alanine racemase activity"/>
    <property type="evidence" value="ECO:0007669"/>
    <property type="project" value="UniProtKB-UniRule"/>
</dbReference>
<dbReference type="HAMAP" id="MF_01201">
    <property type="entry name" value="Ala_racemase"/>
    <property type="match status" value="1"/>
</dbReference>
<dbReference type="EMBL" id="MJLX01000014">
    <property type="protein sequence ID" value="RLM26772.1"/>
    <property type="molecule type" value="Genomic_DNA"/>
</dbReference>
<reference evidence="12" key="2">
    <citation type="submission" date="2015-01" db="EMBL/GenBank/DDBJ databases">
        <authorList>
            <person name="Xiang T."/>
            <person name="Song Y."/>
            <person name="Huang L."/>
            <person name="Wang B."/>
            <person name="Wu P."/>
        </authorList>
    </citation>
    <scope>NUCLEOTIDE SEQUENCE [LARGE SCALE GENOMIC DNA]</scope>
    <source>
        <strain evidence="12">OBR1</strain>
    </source>
</reference>
<keyword evidence="14" id="KW-1185">Reference proteome</keyword>
<reference evidence="13 15" key="3">
    <citation type="submission" date="2016-09" db="EMBL/GenBank/DDBJ databases">
        <authorList>
            <person name="Doonan J."/>
            <person name="Pachebat J.A."/>
            <person name="Golyshin P.N."/>
            <person name="Denman S."/>
            <person name="Mcdonald J.E."/>
        </authorList>
    </citation>
    <scope>NUCLEOTIDE SEQUENCE [LARGE SCALE GENOMIC DNA]</scope>
    <source>
        <strain evidence="13 15">FRB141</strain>
    </source>
</reference>
<dbReference type="AlphaFoldDB" id="A0A0G4JWI1"/>
<evidence type="ECO:0000256" key="1">
    <source>
        <dbReference type="ARBA" id="ARBA00000316"/>
    </source>
</evidence>
<dbReference type="Gene3D" id="2.40.37.10">
    <property type="entry name" value="Lyase, Ornithine Decarboxylase, Chain A, domain 1"/>
    <property type="match status" value="1"/>
</dbReference>
<evidence type="ECO:0000256" key="5">
    <source>
        <dbReference type="ARBA" id="ARBA00022898"/>
    </source>
</evidence>
<sequence>MKTATAVINRRALRHNLQRIRELAPQCRLVAVVKANAYGHGLIESAHTFCHADCYGVARLTEALQLRAAGITKPILLLEGFFSADDLPLLAEHHLETAVHSIEQLAVLEQADLPHPIRVWMKLDTGMHRLGVLPEHAEAFYQRLTQCHNVVQPVNVMSHFCRADEPQVDTTERQLACFDAFTQGKPGAQSIAASGGILLWPQAHRDQIRPGIVLYGVSPTDSEYAADFGLQPAMTFTSHLIAVREHKAGQPVGYGSIWTSERDTRLGVVAIGYGDGYPRSAPAGTPVWINGREVPLAGRVSMDMITVDLGPEARDQVGDRAILWGDVLPVEKIAAHTGISAYELITRLTQRTRLEYVDE</sequence>